<reference evidence="2" key="1">
    <citation type="journal article" date="2020" name="Nat. Ecol. Evol.">
        <title>Deeply conserved synteny resolves early events in vertebrate evolution.</title>
        <authorList>
            <person name="Simakov O."/>
            <person name="Marletaz F."/>
            <person name="Yue J.X."/>
            <person name="O'Connell B."/>
            <person name="Jenkins J."/>
            <person name="Brandt A."/>
            <person name="Calef R."/>
            <person name="Tung C.H."/>
            <person name="Huang T.K."/>
            <person name="Schmutz J."/>
            <person name="Satoh N."/>
            <person name="Yu J.K."/>
            <person name="Putnam N.H."/>
            <person name="Green R.E."/>
            <person name="Rokhsar D.S."/>
        </authorList>
    </citation>
    <scope>NUCLEOTIDE SEQUENCE [LARGE SCALE GENOMIC DNA]</scope>
    <source>
        <strain evidence="2">S238N-H82</strain>
    </source>
</reference>
<dbReference type="Proteomes" id="UP000001554">
    <property type="component" value="Chromosome 5"/>
</dbReference>
<dbReference type="PANTHER" id="PTHR31366">
    <property type="entry name" value="UPF0739 PROTEIN C1ORF74"/>
    <property type="match status" value="1"/>
</dbReference>
<keyword evidence="2" id="KW-1185">Reference proteome</keyword>
<dbReference type="InterPro" id="IPR027850">
    <property type="entry name" value="DUF4504"/>
</dbReference>
<dbReference type="KEGG" id="bfo:118416583"/>
<protein>
    <submittedName>
        <fullName evidence="3">UPF0739 protein C1orf74 homolog</fullName>
    </submittedName>
</protein>
<name>A0A9J7MS12_BRAFL</name>
<gene>
    <name evidence="3" type="primary">LOC118416583</name>
</gene>
<proteinExistence type="inferred from homology"/>
<reference evidence="3" key="2">
    <citation type="submission" date="2025-08" db="UniProtKB">
        <authorList>
            <consortium name="RefSeq"/>
        </authorList>
    </citation>
    <scope>IDENTIFICATION</scope>
    <source>
        <strain evidence="3">S238N-H82</strain>
        <tissue evidence="3">Testes</tissue>
    </source>
</reference>
<evidence type="ECO:0000313" key="3">
    <source>
        <dbReference type="RefSeq" id="XP_035677631.1"/>
    </source>
</evidence>
<organism evidence="2 3">
    <name type="scientific">Branchiostoma floridae</name>
    <name type="common">Florida lancelet</name>
    <name type="synonym">Amphioxus</name>
    <dbReference type="NCBI Taxonomy" id="7739"/>
    <lineage>
        <taxon>Eukaryota</taxon>
        <taxon>Metazoa</taxon>
        <taxon>Chordata</taxon>
        <taxon>Cephalochordata</taxon>
        <taxon>Leptocardii</taxon>
        <taxon>Amphioxiformes</taxon>
        <taxon>Branchiostomatidae</taxon>
        <taxon>Branchiostoma</taxon>
    </lineage>
</organism>
<dbReference type="GeneID" id="118416583"/>
<dbReference type="OrthoDB" id="10056365at2759"/>
<dbReference type="RefSeq" id="XP_035677631.1">
    <property type="nucleotide sequence ID" value="XM_035821738.1"/>
</dbReference>
<sequence>MAAEPSLLTRWRQVLCNVFGKKSAKYAADLMCDVLSVDRGLKPAFLVDYGGLGCSKMTVFTEELLRSELVQHRLAVLTVGSDVLVLNADASVTHLQSVQSDWDRFVVDVTLGLPEPKPATGFCTQTVRDCARDVAKCIATMRKMSVLQSDIALQENWNISTLFGLLVGYPVLYWYDPTQHDTCLSMVPLLVYNVYACLDLNTAPPLGEKSVSNCPEQRNHHKHKLYSFSVPKNVKQDFSKQIDRWFERVQELFALQDLFCCLEMTCSEMTLPTVAL</sequence>
<dbReference type="AlphaFoldDB" id="A0A9J7MS12"/>
<dbReference type="OMA" id="YPVTYWF"/>
<comment type="similarity">
    <text evidence="1">Belongs to the UPF0739 family.</text>
</comment>
<dbReference type="Pfam" id="PF14953">
    <property type="entry name" value="DUF4504"/>
    <property type="match status" value="1"/>
</dbReference>
<dbReference type="PANTHER" id="PTHR31366:SF2">
    <property type="entry name" value="UPF0739 PROTEIN C1ORF74"/>
    <property type="match status" value="1"/>
</dbReference>
<accession>A0A9J7MS12</accession>
<evidence type="ECO:0000313" key="2">
    <source>
        <dbReference type="Proteomes" id="UP000001554"/>
    </source>
</evidence>
<evidence type="ECO:0000256" key="1">
    <source>
        <dbReference type="ARBA" id="ARBA00007065"/>
    </source>
</evidence>